<accession>A0A803TA97</accession>
<evidence type="ECO:0000256" key="4">
    <source>
        <dbReference type="ARBA" id="ARBA00023157"/>
    </source>
</evidence>
<keyword evidence="1" id="KW-0929">Antimicrobial</keyword>
<keyword evidence="2" id="KW-0732">Signal</keyword>
<dbReference type="Gene3D" id="4.10.75.10">
    <property type="entry name" value="Elafin-like"/>
    <property type="match status" value="2"/>
</dbReference>
<sequence>MSPCSQPSLLQAKHAQLFQPLLIGLVLQTLDHFSCPPLDTFAPCNDTCSDDRDCPLEQKCCFTGCSLGCLDPEKPGNCPPEPIVTACSMESQCGNDSECPEEEKCCSNGCGQSYLLEEPYRIIGLKETIRAI</sequence>
<organism evidence="7 8">
    <name type="scientific">Anolis carolinensis</name>
    <name type="common">Green anole</name>
    <name type="synonym">American chameleon</name>
    <dbReference type="NCBI Taxonomy" id="28377"/>
    <lineage>
        <taxon>Eukaryota</taxon>
        <taxon>Metazoa</taxon>
        <taxon>Chordata</taxon>
        <taxon>Craniata</taxon>
        <taxon>Vertebrata</taxon>
        <taxon>Euteleostomi</taxon>
        <taxon>Lepidosauria</taxon>
        <taxon>Squamata</taxon>
        <taxon>Bifurcata</taxon>
        <taxon>Unidentata</taxon>
        <taxon>Episquamata</taxon>
        <taxon>Toxicofera</taxon>
        <taxon>Iguania</taxon>
        <taxon>Dactyloidae</taxon>
        <taxon>Anolis</taxon>
    </lineage>
</organism>
<dbReference type="PANTHER" id="PTHR19441:SF30">
    <property type="entry name" value="ELAFIN"/>
    <property type="match status" value="1"/>
</dbReference>
<dbReference type="InterPro" id="IPR036645">
    <property type="entry name" value="Elafin-like_sf"/>
</dbReference>
<dbReference type="SMART" id="SM00217">
    <property type="entry name" value="WAP"/>
    <property type="match status" value="2"/>
</dbReference>
<dbReference type="GO" id="GO:0005576">
    <property type="term" value="C:extracellular region"/>
    <property type="evidence" value="ECO:0007669"/>
    <property type="project" value="InterPro"/>
</dbReference>
<proteinExistence type="inferred from homology"/>
<dbReference type="InterPro" id="IPR050514">
    <property type="entry name" value="WAP_four-disulfide_core"/>
</dbReference>
<evidence type="ECO:0000259" key="6">
    <source>
        <dbReference type="PROSITE" id="PS51390"/>
    </source>
</evidence>
<comment type="similarity">
    <text evidence="5">Belongs to the venom waprin family.</text>
</comment>
<feature type="domain" description="WAP" evidence="6">
    <location>
        <begin position="71"/>
        <end position="120"/>
    </location>
</feature>
<dbReference type="GO" id="GO:0030414">
    <property type="term" value="F:peptidase inhibitor activity"/>
    <property type="evidence" value="ECO:0007669"/>
    <property type="project" value="InterPro"/>
</dbReference>
<keyword evidence="3" id="KW-0044">Antibiotic</keyword>
<evidence type="ECO:0000256" key="2">
    <source>
        <dbReference type="ARBA" id="ARBA00022729"/>
    </source>
</evidence>
<reference evidence="7" key="1">
    <citation type="submission" date="2009-12" db="EMBL/GenBank/DDBJ databases">
        <title>The Genome Sequence of Anolis carolinensis (Green Anole Lizard).</title>
        <authorList>
            <consortium name="The Genome Sequencing Platform"/>
            <person name="Di Palma F."/>
            <person name="Alfoldi J."/>
            <person name="Heiman D."/>
            <person name="Young S."/>
            <person name="Grabherr M."/>
            <person name="Johnson J."/>
            <person name="Lander E.S."/>
            <person name="Lindblad-Toh K."/>
        </authorList>
    </citation>
    <scope>NUCLEOTIDE SEQUENCE [LARGE SCALE GENOMIC DNA]</scope>
    <source>
        <strain evidence="7">JBL SC #1</strain>
    </source>
</reference>
<keyword evidence="4" id="KW-1015">Disulfide bond</keyword>
<dbReference type="PANTHER" id="PTHR19441">
    <property type="entry name" value="WHEY ACDIC PROTEIN WAP"/>
    <property type="match status" value="1"/>
</dbReference>
<name>A0A803TA97_ANOCA</name>
<dbReference type="GO" id="GO:0042742">
    <property type="term" value="P:defense response to bacterium"/>
    <property type="evidence" value="ECO:0007669"/>
    <property type="project" value="UniProtKB-KW"/>
</dbReference>
<dbReference type="InterPro" id="IPR008197">
    <property type="entry name" value="WAP_dom"/>
</dbReference>
<evidence type="ECO:0000313" key="8">
    <source>
        <dbReference type="Proteomes" id="UP000001646"/>
    </source>
</evidence>
<dbReference type="Pfam" id="PF00095">
    <property type="entry name" value="WAP"/>
    <property type="match status" value="2"/>
</dbReference>
<evidence type="ECO:0000256" key="1">
    <source>
        <dbReference type="ARBA" id="ARBA00022529"/>
    </source>
</evidence>
<dbReference type="Proteomes" id="UP000001646">
    <property type="component" value="Unplaced"/>
</dbReference>
<dbReference type="InParanoid" id="A0A803TA97"/>
<dbReference type="PROSITE" id="PS51390">
    <property type="entry name" value="WAP"/>
    <property type="match status" value="1"/>
</dbReference>
<keyword evidence="8" id="KW-1185">Reference proteome</keyword>
<reference evidence="7" key="2">
    <citation type="submission" date="2025-08" db="UniProtKB">
        <authorList>
            <consortium name="Ensembl"/>
        </authorList>
    </citation>
    <scope>IDENTIFICATION</scope>
</reference>
<evidence type="ECO:0000256" key="3">
    <source>
        <dbReference type="ARBA" id="ARBA00023022"/>
    </source>
</evidence>
<protein>
    <recommendedName>
        <fullName evidence="6">WAP domain-containing protein</fullName>
    </recommendedName>
</protein>
<dbReference type="Ensembl" id="ENSACAT00000043974.1">
    <property type="protein sequence ID" value="ENSACAP00000032137.1"/>
    <property type="gene ID" value="ENSACAG00000045361.1"/>
</dbReference>
<reference evidence="7" key="3">
    <citation type="submission" date="2025-09" db="UniProtKB">
        <authorList>
            <consortium name="Ensembl"/>
        </authorList>
    </citation>
    <scope>IDENTIFICATION</scope>
</reference>
<dbReference type="AlphaFoldDB" id="A0A803TA97"/>
<evidence type="ECO:0000256" key="5">
    <source>
        <dbReference type="ARBA" id="ARBA00035122"/>
    </source>
</evidence>
<evidence type="ECO:0000313" key="7">
    <source>
        <dbReference type="Ensembl" id="ENSACAP00000032137.1"/>
    </source>
</evidence>
<dbReference type="SUPFAM" id="SSF57256">
    <property type="entry name" value="Elafin-like"/>
    <property type="match status" value="2"/>
</dbReference>